<dbReference type="GO" id="GO:0016787">
    <property type="term" value="F:hydrolase activity"/>
    <property type="evidence" value="ECO:0007669"/>
    <property type="project" value="UniProtKB-KW"/>
</dbReference>
<comment type="caution">
    <text evidence="2">The sequence shown here is derived from an EMBL/GenBank/DDBJ whole genome shotgun (WGS) entry which is preliminary data.</text>
</comment>
<evidence type="ECO:0000313" key="3">
    <source>
        <dbReference type="Proteomes" id="UP000319941"/>
    </source>
</evidence>
<feature type="domain" description="Amidohydrolase-related" evidence="1">
    <location>
        <begin position="32"/>
        <end position="297"/>
    </location>
</feature>
<dbReference type="Pfam" id="PF04909">
    <property type="entry name" value="Amidohydro_2"/>
    <property type="match status" value="1"/>
</dbReference>
<proteinExistence type="predicted"/>
<dbReference type="STRING" id="553385.GCA_000591415_01176"/>
<reference evidence="2 3" key="1">
    <citation type="submission" date="2019-07" db="EMBL/GenBank/DDBJ databases">
        <title>Diversity of Bacteria from Kongsfjorden, Arctic.</title>
        <authorList>
            <person name="Yu Y."/>
        </authorList>
    </citation>
    <scope>NUCLEOTIDE SEQUENCE [LARGE SCALE GENOMIC DNA]</scope>
    <source>
        <strain evidence="2 3">SM1923</strain>
    </source>
</reference>
<dbReference type="OrthoDB" id="9787654at2"/>
<evidence type="ECO:0000259" key="1">
    <source>
        <dbReference type="Pfam" id="PF04909"/>
    </source>
</evidence>
<name>A0A558HDY9_9GAMM</name>
<evidence type="ECO:0000313" key="2">
    <source>
        <dbReference type="EMBL" id="TVU67349.1"/>
    </source>
</evidence>
<keyword evidence="3" id="KW-1185">Reference proteome</keyword>
<dbReference type="Gene3D" id="3.20.20.140">
    <property type="entry name" value="Metal-dependent hydrolases"/>
    <property type="match status" value="1"/>
</dbReference>
<gene>
    <name evidence="2" type="ORF">FQP86_16880</name>
</gene>
<protein>
    <submittedName>
        <fullName evidence="2">Amidohydrolase family protein</fullName>
    </submittedName>
</protein>
<keyword evidence="2" id="KW-0378">Hydrolase</keyword>
<dbReference type="InterPro" id="IPR032466">
    <property type="entry name" value="Metal_Hydrolase"/>
</dbReference>
<dbReference type="InterPro" id="IPR052358">
    <property type="entry name" value="Aro_Compnd_Degr_Hydrolases"/>
</dbReference>
<sequence>MDWNHVEQDLPSAVPPRPLPYPLTFRLPAGSIDCHLHLFGDSVRYPLSEDRTYNPAEFGLKDALEMHQAMGTSHGVFIQPSVYGYDNRLLCDSLVACRERGLDYRGIAVVSPDISDEELERLSALGVCGIRLNLIFSGGLRWRDVVVLADRLARFKWHLECLIDVSTFRDMEARLGSLPVPVVIDHMGHLAATRGPDCPGFAALCRMLKQGRTWVKLSAPYRLTTRGRLPYSDVTALARALVNANPERVIWGSDWPHPYIGIEMPEEDMLAELMQHWLPEREVREKIFRDNPRKLYGYPAFVKSKADATH</sequence>
<dbReference type="EMBL" id="VNFH01000015">
    <property type="protein sequence ID" value="TVU67349.1"/>
    <property type="molecule type" value="Genomic_DNA"/>
</dbReference>
<dbReference type="SUPFAM" id="SSF51556">
    <property type="entry name" value="Metallo-dependent hydrolases"/>
    <property type="match status" value="1"/>
</dbReference>
<dbReference type="PANTHER" id="PTHR35563">
    <property type="entry name" value="BARREL METAL-DEPENDENT HYDROLASE, PUTATIVE (AFU_ORTHOLOGUE AFUA_1G16240)-RELATED"/>
    <property type="match status" value="1"/>
</dbReference>
<dbReference type="InterPro" id="IPR006680">
    <property type="entry name" value="Amidohydro-rel"/>
</dbReference>
<dbReference type="PANTHER" id="PTHR35563:SF2">
    <property type="entry name" value="BARREL METAL-DEPENDENT HYDROLASE, PUTATIVE (AFU_ORTHOLOGUE AFUA_1G16240)-RELATED"/>
    <property type="match status" value="1"/>
</dbReference>
<dbReference type="RefSeq" id="WP_144728075.1">
    <property type="nucleotide sequence ID" value="NZ_CAWOWR010000052.1"/>
</dbReference>
<accession>A0A558HDY9</accession>
<dbReference type="AlphaFoldDB" id="A0A558HDY9"/>
<dbReference type="Proteomes" id="UP000319941">
    <property type="component" value="Unassembled WGS sequence"/>
</dbReference>
<organism evidence="2 3">
    <name type="scientific">Cobetia crustatorum</name>
    <dbReference type="NCBI Taxonomy" id="553385"/>
    <lineage>
        <taxon>Bacteria</taxon>
        <taxon>Pseudomonadati</taxon>
        <taxon>Pseudomonadota</taxon>
        <taxon>Gammaproteobacteria</taxon>
        <taxon>Oceanospirillales</taxon>
        <taxon>Halomonadaceae</taxon>
        <taxon>Cobetia</taxon>
    </lineage>
</organism>